<protein>
    <recommendedName>
        <fullName evidence="21 22">Serine/threonine-protein kinase RIO3</fullName>
        <ecNumber evidence="4 22">2.7.11.1</ecNumber>
    </recommendedName>
</protein>
<evidence type="ECO:0000256" key="16">
    <source>
        <dbReference type="ARBA" id="ARBA00022859"/>
    </source>
</evidence>
<evidence type="ECO:0000313" key="26">
    <source>
        <dbReference type="Proteomes" id="UP000007879"/>
    </source>
</evidence>
<dbReference type="InterPro" id="IPR001875">
    <property type="entry name" value="DED_dom"/>
</dbReference>
<comment type="subcellular location">
    <subcellularLocation>
        <location evidence="2">Cytoplasm</location>
    </subcellularLocation>
</comment>
<dbReference type="EnsemblMetazoa" id="XM_003384780.2">
    <property type="protein sequence ID" value="XP_003384828.1"/>
    <property type="gene ID" value="LOC100633587"/>
</dbReference>
<evidence type="ECO:0000256" key="23">
    <source>
        <dbReference type="SAM" id="MobiDB-lite"/>
    </source>
</evidence>
<keyword evidence="9" id="KW-0399">Innate immunity</keyword>
<dbReference type="GO" id="GO:0004674">
    <property type="term" value="F:protein serine/threonine kinase activity"/>
    <property type="evidence" value="ECO:0007669"/>
    <property type="project" value="UniProtKB-UniRule"/>
</dbReference>
<sequence>MDSGLNTLSPHKPTPTKSPWGSPMPATPTCSLASVMDEELARSFQAEEEKLLKKEMERPVPSVSPVGNEELPINGGGAESTDSDFLLAQMLQLEFDKEHDRQLTAEEKHYNKQSRVKISFDNYRSLHPAYLNHQEEEEEEVVDDEYEMTVRIPRSSGRKKGVSPGQPTKHDSKICGQKNVRNMEKFPPDFPMGDVQPGLCLDNSVFNVLKEHSMREEKQSQRHHEKKEHSTQEHVLDPKTRLMLFKMVDSGKLGEVNGCLSTGKEAAVYHAEGGGELEDGTAVPDECAIKIFKTTLNEFFRRDKYIKEDYRFKNRFGKQNPRKIVRLWAEKEMHNLKRLHSHGIHCPKVVLLKKHVLVMSFIGKDQIPAPKLKDSQLTQDQLKSAYHQCVQTMEKMYNDCHLVHADLNEFNMLWFEGRVYIIDVSQSVEPSHPHGLEFLLRDCKNVSTYFSKKGLAETLSHQDLFNKITGLGISAVDDQEFLTQIRAYTQRQQLLDVIYDKKEPYPFDFFFEETMNSRQDNSGSIGVDVKRGKKDLNESKSSESNEEEVLSETEEETDSDSTDED</sequence>
<dbReference type="Gene3D" id="3.30.200.20">
    <property type="entry name" value="Phosphorylase Kinase, domain 1"/>
    <property type="match status" value="1"/>
</dbReference>
<dbReference type="SUPFAM" id="SSF56112">
    <property type="entry name" value="Protein kinase-like (PK-like)"/>
    <property type="match status" value="1"/>
</dbReference>
<keyword evidence="14" id="KW-0067">ATP-binding</keyword>
<dbReference type="GO" id="GO:0005524">
    <property type="term" value="F:ATP binding"/>
    <property type="evidence" value="ECO:0007669"/>
    <property type="project" value="UniProtKB-UniRule"/>
</dbReference>
<feature type="domain" description="DED" evidence="24">
    <location>
        <begin position="416"/>
        <end position="500"/>
    </location>
</feature>
<organism evidence="25">
    <name type="scientific">Amphimedon queenslandica</name>
    <name type="common">Sponge</name>
    <dbReference type="NCBI Taxonomy" id="400682"/>
    <lineage>
        <taxon>Eukaryota</taxon>
        <taxon>Metazoa</taxon>
        <taxon>Porifera</taxon>
        <taxon>Demospongiae</taxon>
        <taxon>Heteroscleromorpha</taxon>
        <taxon>Haplosclerida</taxon>
        <taxon>Niphatidae</taxon>
        <taxon>Amphimedon</taxon>
    </lineage>
</organism>
<evidence type="ECO:0000256" key="21">
    <source>
        <dbReference type="ARBA" id="ARBA00068351"/>
    </source>
</evidence>
<dbReference type="InterPro" id="IPR018934">
    <property type="entry name" value="RIO_dom"/>
</dbReference>
<evidence type="ECO:0000259" key="24">
    <source>
        <dbReference type="PROSITE" id="PS50168"/>
    </source>
</evidence>
<dbReference type="EnsemblMetazoa" id="Aqu2.1.37718_001">
    <property type="protein sequence ID" value="Aqu2.1.37718_001"/>
    <property type="gene ID" value="Aqu2.1.37718"/>
</dbReference>
<evidence type="ECO:0000256" key="2">
    <source>
        <dbReference type="ARBA" id="ARBA00004496"/>
    </source>
</evidence>
<dbReference type="PIRSF" id="PIRSF038146">
    <property type="entry name" value="Ser/Thr_PK_RIO3"/>
    <property type="match status" value="1"/>
</dbReference>
<evidence type="ECO:0000256" key="20">
    <source>
        <dbReference type="ARBA" id="ARBA00064322"/>
    </source>
</evidence>
<dbReference type="Gene3D" id="1.10.510.10">
    <property type="entry name" value="Transferase(Phosphotransferase) domain 1"/>
    <property type="match status" value="1"/>
</dbReference>
<comment type="catalytic activity">
    <reaction evidence="18 22">
        <text>L-threonyl-[protein] + ATP = O-phospho-L-threonyl-[protein] + ADP + H(+)</text>
        <dbReference type="Rhea" id="RHEA:46608"/>
        <dbReference type="Rhea" id="RHEA-COMP:11060"/>
        <dbReference type="Rhea" id="RHEA-COMP:11605"/>
        <dbReference type="ChEBI" id="CHEBI:15378"/>
        <dbReference type="ChEBI" id="CHEBI:30013"/>
        <dbReference type="ChEBI" id="CHEBI:30616"/>
        <dbReference type="ChEBI" id="CHEBI:61977"/>
        <dbReference type="ChEBI" id="CHEBI:456216"/>
        <dbReference type="EC" id="2.7.11.1"/>
    </reaction>
</comment>
<keyword evidence="16" id="KW-0391">Immunity</keyword>
<dbReference type="CDD" id="cd05146">
    <property type="entry name" value="RIO3_euk"/>
    <property type="match status" value="1"/>
</dbReference>
<evidence type="ECO:0000256" key="3">
    <source>
        <dbReference type="ARBA" id="ARBA00009196"/>
    </source>
</evidence>
<evidence type="ECO:0000313" key="25">
    <source>
        <dbReference type="EnsemblMetazoa" id="Aqu2.1.37718_001"/>
    </source>
</evidence>
<evidence type="ECO:0000256" key="5">
    <source>
        <dbReference type="ARBA" id="ARBA00022490"/>
    </source>
</evidence>
<evidence type="ECO:0000256" key="8">
    <source>
        <dbReference type="ARBA" id="ARBA00022553"/>
    </source>
</evidence>
<gene>
    <name evidence="25" type="primary">100633587</name>
</gene>
<evidence type="ECO:0000256" key="10">
    <source>
        <dbReference type="ARBA" id="ARBA00022679"/>
    </source>
</evidence>
<dbReference type="InterPro" id="IPR051272">
    <property type="entry name" value="RIO-type_Ser/Thr_kinase"/>
</dbReference>
<evidence type="ECO:0000256" key="15">
    <source>
        <dbReference type="ARBA" id="ARBA00022842"/>
    </source>
</evidence>
<feature type="region of interest" description="Disordered" evidence="23">
    <location>
        <begin position="1"/>
        <end position="30"/>
    </location>
</feature>
<evidence type="ECO:0000256" key="6">
    <source>
        <dbReference type="ARBA" id="ARBA00022517"/>
    </source>
</evidence>
<evidence type="ECO:0000256" key="22">
    <source>
        <dbReference type="PIRNR" id="PIRNR038146"/>
    </source>
</evidence>
<reference evidence="26" key="1">
    <citation type="journal article" date="2010" name="Nature">
        <title>The Amphimedon queenslandica genome and the evolution of animal complexity.</title>
        <authorList>
            <person name="Srivastava M."/>
            <person name="Simakov O."/>
            <person name="Chapman J."/>
            <person name="Fahey B."/>
            <person name="Gauthier M.E."/>
            <person name="Mitros T."/>
            <person name="Richards G.S."/>
            <person name="Conaco C."/>
            <person name="Dacre M."/>
            <person name="Hellsten U."/>
            <person name="Larroux C."/>
            <person name="Putnam N.H."/>
            <person name="Stanke M."/>
            <person name="Adamska M."/>
            <person name="Darling A."/>
            <person name="Degnan S.M."/>
            <person name="Oakley T.H."/>
            <person name="Plachetzki D.C."/>
            <person name="Zhai Y."/>
            <person name="Adamski M."/>
            <person name="Calcino A."/>
            <person name="Cummins S.F."/>
            <person name="Goodstein D.M."/>
            <person name="Harris C."/>
            <person name="Jackson D.J."/>
            <person name="Leys S.P."/>
            <person name="Shu S."/>
            <person name="Woodcroft B.J."/>
            <person name="Vervoort M."/>
            <person name="Kosik K.S."/>
            <person name="Manning G."/>
            <person name="Degnan B.M."/>
            <person name="Rokhsar D.S."/>
        </authorList>
    </citation>
    <scope>NUCLEOTIDE SEQUENCE [LARGE SCALE GENOMIC DNA]</scope>
</reference>
<comment type="similarity">
    <text evidence="3 22">Belongs to the protein kinase superfamily. RIO-type Ser/Thr kinase family.</text>
</comment>
<dbReference type="InterPro" id="IPR000687">
    <property type="entry name" value="RIO_kinase"/>
</dbReference>
<dbReference type="GO" id="GO:0042254">
    <property type="term" value="P:ribosome biogenesis"/>
    <property type="evidence" value="ECO:0007669"/>
    <property type="project" value="UniProtKB-KW"/>
</dbReference>
<evidence type="ECO:0000256" key="11">
    <source>
        <dbReference type="ARBA" id="ARBA00022723"/>
    </source>
</evidence>
<dbReference type="SMART" id="SM00090">
    <property type="entry name" value="RIO"/>
    <property type="match status" value="1"/>
</dbReference>
<dbReference type="eggNOG" id="KOG2269">
    <property type="taxonomic scope" value="Eukaryota"/>
</dbReference>
<keyword evidence="11 22" id="KW-0479">Metal-binding</keyword>
<keyword evidence="26" id="KW-1185">Reference proteome</keyword>
<evidence type="ECO:0000256" key="17">
    <source>
        <dbReference type="ARBA" id="ARBA00023118"/>
    </source>
</evidence>
<feature type="compositionally biased region" description="Acidic residues" evidence="23">
    <location>
        <begin position="544"/>
        <end position="565"/>
    </location>
</feature>
<dbReference type="FunFam" id="1.10.510.10:FF:000254">
    <property type="entry name" value="Serine/threonine-protein kinase RIO3"/>
    <property type="match status" value="1"/>
</dbReference>
<reference evidence="25" key="2">
    <citation type="submission" date="2017-05" db="UniProtKB">
        <authorList>
            <consortium name="EnsemblMetazoa"/>
        </authorList>
    </citation>
    <scope>IDENTIFICATION</scope>
</reference>
<dbReference type="InterPro" id="IPR017406">
    <property type="entry name" value="Ser/Thr_kinase_Rio3"/>
</dbReference>
<dbReference type="Proteomes" id="UP000007879">
    <property type="component" value="Unassembled WGS sequence"/>
</dbReference>
<keyword evidence="13 22" id="KW-0418">Kinase</keyword>
<dbReference type="PROSITE" id="PS50168">
    <property type="entry name" value="DED"/>
    <property type="match status" value="1"/>
</dbReference>
<evidence type="ECO:0000256" key="13">
    <source>
        <dbReference type="ARBA" id="ARBA00022777"/>
    </source>
</evidence>
<dbReference type="GO" id="GO:0005737">
    <property type="term" value="C:cytoplasm"/>
    <property type="evidence" value="ECO:0007669"/>
    <property type="project" value="UniProtKB-SubCell"/>
</dbReference>
<dbReference type="InterPro" id="IPR011009">
    <property type="entry name" value="Kinase-like_dom_sf"/>
</dbReference>
<dbReference type="OrthoDB" id="205248at2759"/>
<keyword evidence="10 22" id="KW-0808">Transferase</keyword>
<dbReference type="PANTHER" id="PTHR45723">
    <property type="entry name" value="SERINE/THREONINE-PROTEIN KINASE RIO1"/>
    <property type="match status" value="1"/>
</dbReference>
<keyword evidence="17" id="KW-0051">Antiviral defense</keyword>
<dbReference type="InParanoid" id="A0A1X7VCJ7"/>
<evidence type="ECO:0000256" key="19">
    <source>
        <dbReference type="ARBA" id="ARBA00048679"/>
    </source>
</evidence>
<dbReference type="STRING" id="400682.A0A1X7VCJ7"/>
<dbReference type="InterPro" id="IPR018935">
    <property type="entry name" value="RIO_kinase_CS"/>
</dbReference>
<feature type="compositionally biased region" description="Basic and acidic residues" evidence="23">
    <location>
        <begin position="528"/>
        <end position="543"/>
    </location>
</feature>
<keyword evidence="5" id="KW-0963">Cytoplasm</keyword>
<evidence type="ECO:0000256" key="14">
    <source>
        <dbReference type="ARBA" id="ARBA00022840"/>
    </source>
</evidence>
<accession>A0A1X7VCJ7</accession>
<dbReference type="EC" id="2.7.11.1" evidence="4 22"/>
<dbReference type="GO" id="GO:0046872">
    <property type="term" value="F:metal ion binding"/>
    <property type="evidence" value="ECO:0007669"/>
    <property type="project" value="UniProtKB-UniRule"/>
</dbReference>
<dbReference type="GO" id="GO:0045087">
    <property type="term" value="P:innate immune response"/>
    <property type="evidence" value="ECO:0007669"/>
    <property type="project" value="UniProtKB-KW"/>
</dbReference>
<dbReference type="GO" id="GO:0042981">
    <property type="term" value="P:regulation of apoptotic process"/>
    <property type="evidence" value="ECO:0007669"/>
    <property type="project" value="InterPro"/>
</dbReference>
<dbReference type="PROSITE" id="PS01245">
    <property type="entry name" value="RIO1"/>
    <property type="match status" value="1"/>
</dbReference>
<feature type="compositionally biased region" description="Polar residues" evidence="23">
    <location>
        <begin position="1"/>
        <end position="19"/>
    </location>
</feature>
<comment type="subunit">
    <text evidence="20">Interacts with CASP10. Interacts with IRF3; RIOK3 probably mediates the interaction of TBK1 with IRF3. Associated with 40S pre-ribosomal particles.</text>
</comment>
<comment type="cofactor">
    <cofactor evidence="1 22">
        <name>Mg(2+)</name>
        <dbReference type="ChEBI" id="CHEBI:18420"/>
    </cofactor>
</comment>
<name>A0A1X7VCJ7_AMPQE</name>
<keyword evidence="8" id="KW-0597">Phosphoprotein</keyword>
<keyword evidence="12 22" id="KW-0547">Nucleotide-binding</keyword>
<keyword evidence="7 22" id="KW-0723">Serine/threonine-protein kinase</keyword>
<keyword evidence="6" id="KW-0690">Ribosome biogenesis</keyword>
<evidence type="ECO:0000256" key="4">
    <source>
        <dbReference type="ARBA" id="ARBA00012513"/>
    </source>
</evidence>
<dbReference type="GO" id="GO:0051607">
    <property type="term" value="P:defense response to virus"/>
    <property type="evidence" value="ECO:0007669"/>
    <property type="project" value="UniProtKB-KW"/>
</dbReference>
<feature type="region of interest" description="Disordered" evidence="23">
    <location>
        <begin position="518"/>
        <end position="565"/>
    </location>
</feature>
<evidence type="ECO:0000256" key="1">
    <source>
        <dbReference type="ARBA" id="ARBA00001946"/>
    </source>
</evidence>
<proteinExistence type="inferred from homology"/>
<evidence type="ECO:0000256" key="12">
    <source>
        <dbReference type="ARBA" id="ARBA00022741"/>
    </source>
</evidence>
<keyword evidence="15 22" id="KW-0460">Magnesium</keyword>
<evidence type="ECO:0000256" key="18">
    <source>
        <dbReference type="ARBA" id="ARBA00047899"/>
    </source>
</evidence>
<dbReference type="FunFam" id="3.30.200.20:FF:000200">
    <property type="entry name" value="Serine/threonine-protein kinase RIO3"/>
    <property type="match status" value="1"/>
</dbReference>
<dbReference type="AlphaFoldDB" id="A0A1X7VCJ7"/>
<evidence type="ECO:0000256" key="9">
    <source>
        <dbReference type="ARBA" id="ARBA00022588"/>
    </source>
</evidence>
<dbReference type="KEGG" id="aqu:100633587"/>
<comment type="catalytic activity">
    <reaction evidence="19 22">
        <text>L-seryl-[protein] + ATP = O-phospho-L-seryl-[protein] + ADP + H(+)</text>
        <dbReference type="Rhea" id="RHEA:17989"/>
        <dbReference type="Rhea" id="RHEA-COMP:9863"/>
        <dbReference type="Rhea" id="RHEA-COMP:11604"/>
        <dbReference type="ChEBI" id="CHEBI:15378"/>
        <dbReference type="ChEBI" id="CHEBI:29999"/>
        <dbReference type="ChEBI" id="CHEBI:30616"/>
        <dbReference type="ChEBI" id="CHEBI:83421"/>
        <dbReference type="ChEBI" id="CHEBI:456216"/>
        <dbReference type="EC" id="2.7.11.1"/>
    </reaction>
</comment>
<evidence type="ECO:0000256" key="7">
    <source>
        <dbReference type="ARBA" id="ARBA00022527"/>
    </source>
</evidence>
<feature type="region of interest" description="Disordered" evidence="23">
    <location>
        <begin position="213"/>
        <end position="234"/>
    </location>
</feature>
<dbReference type="Pfam" id="PF01163">
    <property type="entry name" value="RIO1"/>
    <property type="match status" value="1"/>
</dbReference>